<evidence type="ECO:0000313" key="10">
    <source>
        <dbReference type="Proteomes" id="UP000287563"/>
    </source>
</evidence>
<accession>A0A444JTI1</accession>
<evidence type="ECO:0000256" key="5">
    <source>
        <dbReference type="ARBA" id="ARBA00023315"/>
    </source>
</evidence>
<proteinExistence type="inferred from homology"/>
<gene>
    <name evidence="9" type="ORF">EDI28_08460</name>
</gene>
<dbReference type="OrthoDB" id="9815592at2"/>
<keyword evidence="4" id="KW-0677">Repeat</keyword>
<evidence type="ECO:0000256" key="1">
    <source>
        <dbReference type="ARBA" id="ARBA00007274"/>
    </source>
</evidence>
<evidence type="ECO:0000256" key="6">
    <source>
        <dbReference type="ARBA" id="ARBA00055587"/>
    </source>
</evidence>
<keyword evidence="2" id="KW-0536">Nodulation</keyword>
<evidence type="ECO:0000256" key="7">
    <source>
        <dbReference type="ARBA" id="ARBA00067695"/>
    </source>
</evidence>
<evidence type="ECO:0000259" key="8">
    <source>
        <dbReference type="SMART" id="SM01266"/>
    </source>
</evidence>
<dbReference type="Pfam" id="PF12464">
    <property type="entry name" value="Mac"/>
    <property type="match status" value="1"/>
</dbReference>
<comment type="caution">
    <text evidence="9">The sequence shown here is derived from an EMBL/GenBank/DDBJ whole genome shotgun (WGS) entry which is preliminary data.</text>
</comment>
<feature type="domain" description="Maltose/galactoside acetyltransferase" evidence="8">
    <location>
        <begin position="4"/>
        <end position="55"/>
    </location>
</feature>
<dbReference type="AlphaFoldDB" id="A0A444JTI1"/>
<dbReference type="RefSeq" id="WP_128783384.1">
    <property type="nucleotide sequence ID" value="NZ_JAKJSG010000094.1"/>
</dbReference>
<evidence type="ECO:0000256" key="4">
    <source>
        <dbReference type="ARBA" id="ARBA00022737"/>
    </source>
</evidence>
<dbReference type="CDD" id="cd03357">
    <property type="entry name" value="LbH_MAT_GAT"/>
    <property type="match status" value="1"/>
</dbReference>
<keyword evidence="10" id="KW-1185">Reference proteome</keyword>
<organism evidence="9 10">
    <name type="scientific">Photobacterium chitinilyticum</name>
    <dbReference type="NCBI Taxonomy" id="2485123"/>
    <lineage>
        <taxon>Bacteria</taxon>
        <taxon>Pseudomonadati</taxon>
        <taxon>Pseudomonadota</taxon>
        <taxon>Gammaproteobacteria</taxon>
        <taxon>Vibrionales</taxon>
        <taxon>Vibrionaceae</taxon>
        <taxon>Photobacterium</taxon>
    </lineage>
</organism>
<comment type="similarity">
    <text evidence="1">Belongs to the transferase hexapeptide repeat family.</text>
</comment>
<reference evidence="9 10" key="1">
    <citation type="submission" date="2018-11" db="EMBL/GenBank/DDBJ databases">
        <title>Photobacterium sp. BEI247 sp. nov., a marine bacterium isolated from Yongle Blue Hole in the South China Sea.</title>
        <authorList>
            <person name="Wang X."/>
        </authorList>
    </citation>
    <scope>NUCLEOTIDE SEQUENCE [LARGE SCALE GENOMIC DNA]</scope>
    <source>
        <strain evidence="10">BEI247</strain>
    </source>
</reference>
<dbReference type="InterPro" id="IPR011004">
    <property type="entry name" value="Trimer_LpxA-like_sf"/>
</dbReference>
<keyword evidence="3 9" id="KW-0808">Transferase</keyword>
<dbReference type="InterPro" id="IPR018357">
    <property type="entry name" value="Hexapep_transf_CS"/>
</dbReference>
<name>A0A444JTI1_9GAMM</name>
<dbReference type="GO" id="GO:0008374">
    <property type="term" value="F:O-acyltransferase activity"/>
    <property type="evidence" value="ECO:0007669"/>
    <property type="project" value="TreeGrafter"/>
</dbReference>
<dbReference type="InterPro" id="IPR024688">
    <property type="entry name" value="Mac_dom"/>
</dbReference>
<dbReference type="SMART" id="SM01266">
    <property type="entry name" value="Mac"/>
    <property type="match status" value="1"/>
</dbReference>
<dbReference type="PANTHER" id="PTHR23416:SF23">
    <property type="entry name" value="ACETYLTRANSFERASE C18B11.09C-RELATED"/>
    <property type="match status" value="1"/>
</dbReference>
<comment type="function">
    <text evidence="6">Acetyltransferase implicated in the O-acetylation of Nod factors.</text>
</comment>
<dbReference type="PROSITE" id="PS00101">
    <property type="entry name" value="HEXAPEP_TRANSFERASES"/>
    <property type="match status" value="1"/>
</dbReference>
<evidence type="ECO:0000256" key="3">
    <source>
        <dbReference type="ARBA" id="ARBA00022679"/>
    </source>
</evidence>
<sequence length="181" mass="19810">MSEFEKMVNGDDFDGRDPEITLLRNNAAALKQQINNNPGDALQELMQQLLGTFGEGSIVTPPFLCEFGKTIHIGSNTFLNMGVTMLDNTEIRIGDNVLIGPNTQFYTPTHSLDYQSRRRWETTCKPIVVEDDVWIGGQVVICQGITIGARSVVAANSTVTKDVPPDTMVGGSPARVIKQLN</sequence>
<dbReference type="InterPro" id="IPR051159">
    <property type="entry name" value="Hexapeptide_acetyltransf"/>
</dbReference>
<dbReference type="PANTHER" id="PTHR23416">
    <property type="entry name" value="SIALIC ACID SYNTHASE-RELATED"/>
    <property type="match status" value="1"/>
</dbReference>
<dbReference type="SUPFAM" id="SSF51161">
    <property type="entry name" value="Trimeric LpxA-like enzymes"/>
    <property type="match status" value="1"/>
</dbReference>
<dbReference type="InterPro" id="IPR001451">
    <property type="entry name" value="Hexapep"/>
</dbReference>
<dbReference type="GO" id="GO:0016407">
    <property type="term" value="F:acetyltransferase activity"/>
    <property type="evidence" value="ECO:0007669"/>
    <property type="project" value="InterPro"/>
</dbReference>
<evidence type="ECO:0000313" key="9">
    <source>
        <dbReference type="EMBL" id="RWX56298.1"/>
    </source>
</evidence>
<evidence type="ECO:0000256" key="2">
    <source>
        <dbReference type="ARBA" id="ARBA00022458"/>
    </source>
</evidence>
<dbReference type="Pfam" id="PF00132">
    <property type="entry name" value="Hexapep"/>
    <property type="match status" value="1"/>
</dbReference>
<dbReference type="Gene3D" id="2.160.10.10">
    <property type="entry name" value="Hexapeptide repeat proteins"/>
    <property type="match status" value="1"/>
</dbReference>
<keyword evidence="5" id="KW-0012">Acyltransferase</keyword>
<protein>
    <recommendedName>
        <fullName evidence="7">Nodulation protein L</fullName>
    </recommendedName>
</protein>
<dbReference type="GO" id="GO:0005829">
    <property type="term" value="C:cytosol"/>
    <property type="evidence" value="ECO:0007669"/>
    <property type="project" value="TreeGrafter"/>
</dbReference>
<dbReference type="FunFam" id="2.160.10.10:FF:000025">
    <property type="entry name" value="Hexapeptide-repeat containing-acetyltransferase"/>
    <property type="match status" value="1"/>
</dbReference>
<dbReference type="EMBL" id="RJLM01000002">
    <property type="protein sequence ID" value="RWX56298.1"/>
    <property type="molecule type" value="Genomic_DNA"/>
</dbReference>
<dbReference type="Proteomes" id="UP000287563">
    <property type="component" value="Unassembled WGS sequence"/>
</dbReference>